<organism evidence="2">
    <name type="scientific">Magallana gigas</name>
    <name type="common">Pacific oyster</name>
    <name type="synonym">Crassostrea gigas</name>
    <dbReference type="NCBI Taxonomy" id="29159"/>
    <lineage>
        <taxon>Eukaryota</taxon>
        <taxon>Metazoa</taxon>
        <taxon>Spiralia</taxon>
        <taxon>Lophotrochozoa</taxon>
        <taxon>Mollusca</taxon>
        <taxon>Bivalvia</taxon>
        <taxon>Autobranchia</taxon>
        <taxon>Pteriomorphia</taxon>
        <taxon>Ostreida</taxon>
        <taxon>Ostreoidea</taxon>
        <taxon>Ostreidae</taxon>
        <taxon>Magallana</taxon>
    </lineage>
</organism>
<proteinExistence type="predicted"/>
<keyword evidence="1" id="KW-0175">Coiled coil</keyword>
<evidence type="ECO:0000313" key="2">
    <source>
        <dbReference type="EMBL" id="EKC24308.1"/>
    </source>
</evidence>
<dbReference type="HOGENOM" id="CLU_2388349_0_0_1"/>
<dbReference type="AlphaFoldDB" id="K1PRM1"/>
<dbReference type="EMBL" id="JH816732">
    <property type="protein sequence ID" value="EKC24308.1"/>
    <property type="molecule type" value="Genomic_DNA"/>
</dbReference>
<name>K1PRM1_MAGGI</name>
<protein>
    <submittedName>
        <fullName evidence="2">Uncharacterized protein</fullName>
    </submittedName>
</protein>
<dbReference type="InParanoid" id="K1PRM1"/>
<accession>K1PRM1</accession>
<evidence type="ECO:0000256" key="1">
    <source>
        <dbReference type="SAM" id="Coils"/>
    </source>
</evidence>
<reference evidence="2" key="1">
    <citation type="journal article" date="2012" name="Nature">
        <title>The oyster genome reveals stress adaptation and complexity of shell formation.</title>
        <authorList>
            <person name="Zhang G."/>
            <person name="Fang X."/>
            <person name="Guo X."/>
            <person name="Li L."/>
            <person name="Luo R."/>
            <person name="Xu F."/>
            <person name="Yang P."/>
            <person name="Zhang L."/>
            <person name="Wang X."/>
            <person name="Qi H."/>
            <person name="Xiong Z."/>
            <person name="Que H."/>
            <person name="Xie Y."/>
            <person name="Holland P.W."/>
            <person name="Paps J."/>
            <person name="Zhu Y."/>
            <person name="Wu F."/>
            <person name="Chen Y."/>
            <person name="Wang J."/>
            <person name="Peng C."/>
            <person name="Meng J."/>
            <person name="Yang L."/>
            <person name="Liu J."/>
            <person name="Wen B."/>
            <person name="Zhang N."/>
            <person name="Huang Z."/>
            <person name="Zhu Q."/>
            <person name="Feng Y."/>
            <person name="Mount A."/>
            <person name="Hedgecock D."/>
            <person name="Xu Z."/>
            <person name="Liu Y."/>
            <person name="Domazet-Loso T."/>
            <person name="Du Y."/>
            <person name="Sun X."/>
            <person name="Zhang S."/>
            <person name="Liu B."/>
            <person name="Cheng P."/>
            <person name="Jiang X."/>
            <person name="Li J."/>
            <person name="Fan D."/>
            <person name="Wang W."/>
            <person name="Fu W."/>
            <person name="Wang T."/>
            <person name="Wang B."/>
            <person name="Zhang J."/>
            <person name="Peng Z."/>
            <person name="Li Y."/>
            <person name="Li N."/>
            <person name="Wang J."/>
            <person name="Chen M."/>
            <person name="He Y."/>
            <person name="Tan F."/>
            <person name="Song X."/>
            <person name="Zheng Q."/>
            <person name="Huang R."/>
            <person name="Yang H."/>
            <person name="Du X."/>
            <person name="Chen L."/>
            <person name="Yang M."/>
            <person name="Gaffney P.M."/>
            <person name="Wang S."/>
            <person name="Luo L."/>
            <person name="She Z."/>
            <person name="Ming Y."/>
            <person name="Huang W."/>
            <person name="Zhang S."/>
            <person name="Huang B."/>
            <person name="Zhang Y."/>
            <person name="Qu T."/>
            <person name="Ni P."/>
            <person name="Miao G."/>
            <person name="Wang J."/>
            <person name="Wang Q."/>
            <person name="Steinberg C.E."/>
            <person name="Wang H."/>
            <person name="Li N."/>
            <person name="Qian L."/>
            <person name="Zhang G."/>
            <person name="Li Y."/>
            <person name="Yang H."/>
            <person name="Liu X."/>
            <person name="Wang J."/>
            <person name="Yin Y."/>
            <person name="Wang J."/>
        </authorList>
    </citation>
    <scope>NUCLEOTIDE SEQUENCE [LARGE SCALE GENOMIC DNA]</scope>
    <source>
        <strain evidence="2">05x7-T-G4-1.051#20</strain>
    </source>
</reference>
<gene>
    <name evidence="2" type="ORF">CGI_10005990</name>
</gene>
<feature type="coiled-coil region" evidence="1">
    <location>
        <begin position="31"/>
        <end position="73"/>
    </location>
</feature>
<sequence>MDTIETAFENIEKDNDSLQMISEIDRVASHLKKLKEIQKEKQSKIEDKADEIRDESKRIRQEINETMEKLEHEPLEDLAEVVELLNHNLVRLSL</sequence>